<evidence type="ECO:0000313" key="3">
    <source>
        <dbReference type="EMBL" id="KAG5175709.1"/>
    </source>
</evidence>
<reference evidence="3" key="1">
    <citation type="submission" date="2021-02" db="EMBL/GenBank/DDBJ databases">
        <title>First Annotated Genome of the Yellow-green Alga Tribonema minus.</title>
        <authorList>
            <person name="Mahan K.M."/>
        </authorList>
    </citation>
    <scope>NUCLEOTIDE SEQUENCE</scope>
    <source>
        <strain evidence="3">UTEX B ZZ1240</strain>
    </source>
</reference>
<keyword evidence="2" id="KW-1133">Transmembrane helix</keyword>
<accession>A0A835YHY7</accession>
<keyword evidence="2" id="KW-0472">Membrane</keyword>
<protein>
    <submittedName>
        <fullName evidence="3">Uncharacterized protein</fullName>
    </submittedName>
</protein>
<feature type="region of interest" description="Disordered" evidence="1">
    <location>
        <begin position="1117"/>
        <end position="1146"/>
    </location>
</feature>
<dbReference type="Proteomes" id="UP000664859">
    <property type="component" value="Unassembled WGS sequence"/>
</dbReference>
<feature type="transmembrane region" description="Helical" evidence="2">
    <location>
        <begin position="1082"/>
        <end position="1103"/>
    </location>
</feature>
<dbReference type="EMBL" id="JAFCMP010000547">
    <property type="protein sequence ID" value="KAG5175709.1"/>
    <property type="molecule type" value="Genomic_DNA"/>
</dbReference>
<comment type="caution">
    <text evidence="3">The sequence shown here is derived from an EMBL/GenBank/DDBJ whole genome shotgun (WGS) entry which is preliminary data.</text>
</comment>
<keyword evidence="2" id="KW-0812">Transmembrane</keyword>
<evidence type="ECO:0000256" key="1">
    <source>
        <dbReference type="SAM" id="MobiDB-lite"/>
    </source>
</evidence>
<evidence type="ECO:0000256" key="2">
    <source>
        <dbReference type="SAM" id="Phobius"/>
    </source>
</evidence>
<sequence>MKAVTLQESRLNMYSKQPHLKIAGDGLEAVDDPSKLQVALSPPLPLGAFEAKIARSGGALLLLLDLNEGHAWVDFSSGAEGNAAETLTVESISYDGFELLVAPAQIGTVVPTPEVSGSEQIVFNTATPALHVSGALFNAQHTSLYFDPPLRERDGFTAVLHICGVDFNPKRTPLYLDPPLREGDGFTVTSIYLFEHEITHEITPLELRRLTHAPRTRPPPTAPQHINGAHFNPKRTSLYFDPPLREGEDFTMAVPSPSRIVLTKRFGAGGEPRAWRTDGAPGPLRLLAINTGGGMLTVGGSAGLQIAQPRAWRTDGAPGPLCLLAINTGGGMLTVGGSAGLQIAQRTSAATYKQVLGPRLVAINAGGSKEARRSGTSRDTHIAHLQRHESRRTCGGHCIDKTTTPRIGACQQLPGLCVVTPDAGDGNLAVQFANRIAQGANFTIAETAPDLLTLKLEEGNKWRWDALQLPAPLAVTAVDVGDGPVAQGPPRTGVAVATVFEDPAVDASDVVVHRTHTHSLMITGRGFTDDFQPVLEYEDDPGLEAYVQVHNRTHLMLMVIGAWLPKSAGLLKVASIDTGAGRITFTYPVITFQQDLVRVASIDTGAGRITFTRPITVAQVVEDAEDADGLSIAPLHAQVVYESAGPETSATLFISGSGFTSDMKLEFEPALTAGDDYEMDVLGPSEVRLRRQPGTSWPSDATGTLRVTSITAGGRTVPLGGGAGGIKVATVLRDPSVSAAPTAIYASHTRVLRVAGSGLVSRLDPALKPRVRLNVPKSAYVVGDWGSDHWKYVACGNPRVRLNVPKSAYVGGDWGSATTSRCGSLDRRGTLTAHLKFAFWGAGEVVLPDGGVLVACVQPDNPNVRCDDSCTFANDNICHEEGLAGKLFYDAWHAAKHAGPDNPNVRCNDSCTFANDNICHEEGLAGAWYKAAVCEVGTDCTDCNIPVVVDGTCANTCKHARDDQCDDEREGGQGLCRLGTDCQDCGPVGASNFTADSRKGGVFDGLSSGQWGRDSASMSQLQGVSAASSQSWQEDSTFFRGNDVLKGQEGNAAPPFFRHAFTKRHKQLTREAEGAEVLFEDALWGVVLLVGGTASALILYLAYRNYRRGGRNSSPETAFGLLPQDPYAASGSSNGAQRQQQERRRE</sequence>
<gene>
    <name evidence="3" type="ORF">JKP88DRAFT_261697</name>
</gene>
<dbReference type="AlphaFoldDB" id="A0A835YHY7"/>
<evidence type="ECO:0000313" key="4">
    <source>
        <dbReference type="Proteomes" id="UP000664859"/>
    </source>
</evidence>
<organism evidence="3 4">
    <name type="scientific">Tribonema minus</name>
    <dbReference type="NCBI Taxonomy" id="303371"/>
    <lineage>
        <taxon>Eukaryota</taxon>
        <taxon>Sar</taxon>
        <taxon>Stramenopiles</taxon>
        <taxon>Ochrophyta</taxon>
        <taxon>PX clade</taxon>
        <taxon>Xanthophyceae</taxon>
        <taxon>Tribonematales</taxon>
        <taxon>Tribonemataceae</taxon>
        <taxon>Tribonema</taxon>
    </lineage>
</organism>
<proteinExistence type="predicted"/>
<name>A0A835YHY7_9STRA</name>
<dbReference type="OrthoDB" id="198744at2759"/>
<keyword evidence="4" id="KW-1185">Reference proteome</keyword>